<dbReference type="GO" id="GO:0008177">
    <property type="term" value="F:succinate dehydrogenase (quinone) activity"/>
    <property type="evidence" value="ECO:0007669"/>
    <property type="project" value="UniProtKB-EC"/>
</dbReference>
<sequence length="586" mass="64978">MSNSSIIVVGGGLAGLMATIKAAEAGTAVKLFSIVPVKRSHSVCAQGGINGAVNTKGEGDSPYEHFDDTVYGGDFLANQPPVKAMCEAAPSIIHLLDRMGVMFNRTPEGLLDFRRFGGTQHHRTAYAGATTGQQLLYALDEQVRRYEVAGLVTKYEGWEFLGAVLDDEEVCRGIVAQNLTTMEIESFRSDAVIMATGGPGIVFGKSTNSMINTGSAASIVYQQGAHYANGEFIQIHPTAIPGDDKLRLMSESARGEGGRVWTYKDGKPWYFLEEKYPAYGNLVPRDIATREIFDVCVEQKLGINGENMVYLDLSHKDPKELDIKLGGIIEIYEKFMGDDPRKLPMKIFPAVHYSMGGLWVDYDQMTNIKGLFAAGECDYSMHGGNRLGANSLLSAIYGGMVAGPNAVKYISGLEKSAEDLSSTTFDSAVKKEQEKWDNILSMDGTENAYVLHKELGEWMTDNVTVVRYNDKLLKTDQKIEELMERYKHININDTASWSNQGAAFTRQLDNMLQLARVITIGAYNRNESRGAHYKPEFPERNDEEFLKTTMATFKGKNQKPAFHYEDVDVSLIAPRKRDYSKKKVEK</sequence>
<protein>
    <recommendedName>
        <fullName evidence="4">succinate dehydrogenase</fullName>
        <ecNumber evidence="4">1.3.5.1</ecNumber>
    </recommendedName>
</protein>
<gene>
    <name evidence="17" type="primary">sdhA</name>
    <name evidence="16" type="ORF">BK049_14505</name>
    <name evidence="17" type="ORF">M5W27_07285</name>
</gene>
<evidence type="ECO:0000313" key="17">
    <source>
        <dbReference type="EMBL" id="MCY9575649.1"/>
    </source>
</evidence>
<evidence type="ECO:0000259" key="15">
    <source>
        <dbReference type="Pfam" id="PF02910"/>
    </source>
</evidence>
<evidence type="ECO:0000313" key="18">
    <source>
        <dbReference type="Proteomes" id="UP000177709"/>
    </source>
</evidence>
<reference evidence="17 19" key="2">
    <citation type="submission" date="2022-05" db="EMBL/GenBank/DDBJ databases">
        <title>Genome Sequencing of Bee-Associated Microbes.</title>
        <authorList>
            <person name="Dunlap C."/>
        </authorList>
    </citation>
    <scope>NUCLEOTIDE SEQUENCE [LARGE SCALE GENOMIC DNA]</scope>
    <source>
        <strain evidence="17 19">CBP-1093</strain>
    </source>
</reference>
<comment type="similarity">
    <text evidence="3">Belongs to the FAD-dependent oxidoreductase 2 family. FRD/SDH subfamily.</text>
</comment>
<dbReference type="InterPro" id="IPR003952">
    <property type="entry name" value="FRD_SDH_FAD_BS"/>
</dbReference>
<keyword evidence="8" id="KW-0274">FAD</keyword>
<evidence type="ECO:0000256" key="13">
    <source>
        <dbReference type="PIRSR" id="PIRSR000171-1"/>
    </source>
</evidence>
<dbReference type="NCBIfam" id="NF006392">
    <property type="entry name" value="PRK08641.1"/>
    <property type="match status" value="1"/>
</dbReference>
<keyword evidence="6" id="KW-1003">Cell membrane</keyword>
<dbReference type="EMBL" id="CP017786">
    <property type="protein sequence ID" value="AOZ89795.1"/>
    <property type="molecule type" value="Genomic_DNA"/>
</dbReference>
<comment type="cofactor">
    <cofactor evidence="1">
        <name>FAD</name>
        <dbReference type="ChEBI" id="CHEBI:57692"/>
    </cofactor>
</comment>
<keyword evidence="19" id="KW-1185">Reference proteome</keyword>
<dbReference type="FunFam" id="3.50.50.60:FF:000009">
    <property type="entry name" value="Succinate dehydrogenase flavoprotein subunit"/>
    <property type="match status" value="1"/>
</dbReference>
<evidence type="ECO:0000313" key="19">
    <source>
        <dbReference type="Proteomes" id="UP001527057"/>
    </source>
</evidence>
<evidence type="ECO:0000259" key="14">
    <source>
        <dbReference type="Pfam" id="PF00890"/>
    </source>
</evidence>
<evidence type="ECO:0000256" key="7">
    <source>
        <dbReference type="ARBA" id="ARBA00022630"/>
    </source>
</evidence>
<evidence type="ECO:0000256" key="4">
    <source>
        <dbReference type="ARBA" id="ARBA00012792"/>
    </source>
</evidence>
<evidence type="ECO:0000256" key="8">
    <source>
        <dbReference type="ARBA" id="ARBA00022827"/>
    </source>
</evidence>
<keyword evidence="5" id="KW-0813">Transport</keyword>
<comment type="catalytic activity">
    <reaction evidence="12">
        <text>a quinone + succinate = fumarate + a quinol</text>
        <dbReference type="Rhea" id="RHEA:40523"/>
        <dbReference type="ChEBI" id="CHEBI:24646"/>
        <dbReference type="ChEBI" id="CHEBI:29806"/>
        <dbReference type="ChEBI" id="CHEBI:30031"/>
        <dbReference type="ChEBI" id="CHEBI:132124"/>
        <dbReference type="EC" id="1.3.5.1"/>
    </reaction>
</comment>
<evidence type="ECO:0000256" key="10">
    <source>
        <dbReference type="ARBA" id="ARBA00023002"/>
    </source>
</evidence>
<dbReference type="SUPFAM" id="SSF56425">
    <property type="entry name" value="Succinate dehydrogenase/fumarate reductase flavoprotein, catalytic domain"/>
    <property type="match status" value="1"/>
</dbReference>
<dbReference type="Pfam" id="PF02910">
    <property type="entry name" value="Succ_DH_flav_C"/>
    <property type="match status" value="1"/>
</dbReference>
<reference evidence="16 18" key="1">
    <citation type="submission" date="2016-10" db="EMBL/GenBank/DDBJ databases">
        <title>Whole genome sequence of hyper active fibrinolysis bacterium Bacillus pumilus strain VV3 isolated from fermented rice.</title>
        <authorList>
            <person name="Mariadas V.A."/>
            <person name="Vijayaraghavan P."/>
            <person name="Dhandapani V."/>
        </authorList>
    </citation>
    <scope>NUCLEOTIDE SEQUENCE [LARGE SCALE GENOMIC DNA]</scope>
    <source>
        <strain evidence="16 18">VV3</strain>
    </source>
</reference>
<name>A0AAC9IHI8_9BACI</name>
<evidence type="ECO:0000256" key="11">
    <source>
        <dbReference type="ARBA" id="ARBA00023136"/>
    </source>
</evidence>
<evidence type="ECO:0000313" key="16">
    <source>
        <dbReference type="EMBL" id="AOZ89795.1"/>
    </source>
</evidence>
<dbReference type="Gene3D" id="1.20.58.100">
    <property type="entry name" value="Fumarate reductase/succinate dehydrogenase flavoprotein-like, C-terminal domain"/>
    <property type="match status" value="1"/>
</dbReference>
<dbReference type="AlphaFoldDB" id="A0AAC9IHI8"/>
<dbReference type="GO" id="GO:0009061">
    <property type="term" value="P:anaerobic respiration"/>
    <property type="evidence" value="ECO:0007669"/>
    <property type="project" value="TreeGrafter"/>
</dbReference>
<keyword evidence="7" id="KW-0285">Flavoprotein</keyword>
<dbReference type="InterPro" id="IPR027477">
    <property type="entry name" value="Succ_DH/fumarate_Rdtase_cat_sf"/>
</dbReference>
<keyword evidence="11" id="KW-0472">Membrane</keyword>
<dbReference type="Gene3D" id="3.10.20.820">
    <property type="match status" value="1"/>
</dbReference>
<evidence type="ECO:0000256" key="6">
    <source>
        <dbReference type="ARBA" id="ARBA00022475"/>
    </source>
</evidence>
<dbReference type="GO" id="GO:0005886">
    <property type="term" value="C:plasma membrane"/>
    <property type="evidence" value="ECO:0007669"/>
    <property type="project" value="UniProtKB-SubCell"/>
</dbReference>
<feature type="active site" description="Proton acceptor" evidence="13">
    <location>
        <position position="285"/>
    </location>
</feature>
<dbReference type="PANTHER" id="PTHR11632:SF53">
    <property type="entry name" value="SUCCINATE DEHYDROGENASE FLAVOPROTEIN SUBUNIT"/>
    <property type="match status" value="1"/>
</dbReference>
<dbReference type="PRINTS" id="PR00368">
    <property type="entry name" value="FADPNR"/>
</dbReference>
<dbReference type="InterPro" id="IPR003953">
    <property type="entry name" value="FAD-dep_OxRdtase_2_FAD-bd"/>
</dbReference>
<dbReference type="Gene3D" id="3.90.700.10">
    <property type="entry name" value="Succinate dehydrogenase/fumarate reductase flavoprotein, catalytic domain"/>
    <property type="match status" value="1"/>
</dbReference>
<dbReference type="NCBIfam" id="TIGR01811">
    <property type="entry name" value="sdhA_Bsu"/>
    <property type="match status" value="1"/>
</dbReference>
<accession>A0AAC9IHI8</accession>
<evidence type="ECO:0000256" key="2">
    <source>
        <dbReference type="ARBA" id="ARBA00004413"/>
    </source>
</evidence>
<dbReference type="KEGG" id="bxi:BK049_14505"/>
<dbReference type="PANTHER" id="PTHR11632">
    <property type="entry name" value="SUCCINATE DEHYDROGENASE 2 FLAVOPROTEIN SUBUNIT"/>
    <property type="match status" value="1"/>
</dbReference>
<dbReference type="RefSeq" id="WP_008355952.1">
    <property type="nucleotide sequence ID" value="NZ_AMSH01000006.1"/>
</dbReference>
<dbReference type="Proteomes" id="UP000177709">
    <property type="component" value="Chromosome"/>
</dbReference>
<dbReference type="GO" id="GO:0009055">
    <property type="term" value="F:electron transfer activity"/>
    <property type="evidence" value="ECO:0007669"/>
    <property type="project" value="TreeGrafter"/>
</dbReference>
<evidence type="ECO:0000256" key="1">
    <source>
        <dbReference type="ARBA" id="ARBA00001974"/>
    </source>
</evidence>
<dbReference type="PRINTS" id="PR00411">
    <property type="entry name" value="PNDRDTASEI"/>
</dbReference>
<dbReference type="InterPro" id="IPR037099">
    <property type="entry name" value="Fum_R/Succ_DH_flav-like_C_sf"/>
</dbReference>
<dbReference type="Pfam" id="PF00890">
    <property type="entry name" value="FAD_binding_2"/>
    <property type="match status" value="1"/>
</dbReference>
<dbReference type="PROSITE" id="PS00504">
    <property type="entry name" value="FRD_SDH_FAD_BINDING"/>
    <property type="match status" value="1"/>
</dbReference>
<dbReference type="GO" id="GO:0050660">
    <property type="term" value="F:flavin adenine dinucleotide binding"/>
    <property type="evidence" value="ECO:0007669"/>
    <property type="project" value="TreeGrafter"/>
</dbReference>
<feature type="domain" description="Fumarate reductase/succinate dehydrogenase flavoprotein-like C-terminal" evidence="15">
    <location>
        <begin position="452"/>
        <end position="579"/>
    </location>
</feature>
<comment type="subcellular location">
    <subcellularLocation>
        <location evidence="2">Cell membrane</location>
        <topology evidence="2">Peripheral membrane protein</topology>
        <orientation evidence="2">Cytoplasmic side</orientation>
    </subcellularLocation>
</comment>
<keyword evidence="9" id="KW-0249">Electron transport</keyword>
<organism evidence="16 18">
    <name type="scientific">Bacillus xiamenensis</name>
    <dbReference type="NCBI Taxonomy" id="1178537"/>
    <lineage>
        <taxon>Bacteria</taxon>
        <taxon>Bacillati</taxon>
        <taxon>Bacillota</taxon>
        <taxon>Bacilli</taxon>
        <taxon>Bacillales</taxon>
        <taxon>Bacillaceae</taxon>
        <taxon>Bacillus</taxon>
    </lineage>
</organism>
<dbReference type="InterPro" id="IPR015939">
    <property type="entry name" value="Fum_Rdtase/Succ_DH_flav-like_C"/>
</dbReference>
<evidence type="ECO:0000256" key="5">
    <source>
        <dbReference type="ARBA" id="ARBA00022448"/>
    </source>
</evidence>
<dbReference type="EC" id="1.3.5.1" evidence="4"/>
<dbReference type="Gene3D" id="3.50.50.60">
    <property type="entry name" value="FAD/NAD(P)-binding domain"/>
    <property type="match status" value="1"/>
</dbReference>
<dbReference type="PIRSF" id="PIRSF000171">
    <property type="entry name" value="SDHA_APRA_LASPO"/>
    <property type="match status" value="1"/>
</dbReference>
<keyword evidence="10" id="KW-0560">Oxidoreductase</keyword>
<dbReference type="FunFam" id="1.20.58.100:FF:000004">
    <property type="entry name" value="Succinate dehydrogenase flavoprotein subunit"/>
    <property type="match status" value="1"/>
</dbReference>
<dbReference type="FunFam" id="3.90.700.10:FF:000004">
    <property type="entry name" value="Succinate dehydrogenase flavoprotein subunit"/>
    <property type="match status" value="1"/>
</dbReference>
<dbReference type="EMBL" id="JAMDMH010000011">
    <property type="protein sequence ID" value="MCY9575649.1"/>
    <property type="molecule type" value="Genomic_DNA"/>
</dbReference>
<dbReference type="GO" id="GO:0033765">
    <property type="term" value="F:steroid dehydrogenase activity, acting on the CH-CH group of donors"/>
    <property type="evidence" value="ECO:0007669"/>
    <property type="project" value="UniProtKB-ARBA"/>
</dbReference>
<evidence type="ECO:0000256" key="9">
    <source>
        <dbReference type="ARBA" id="ARBA00022982"/>
    </source>
</evidence>
<evidence type="ECO:0000256" key="12">
    <source>
        <dbReference type="ARBA" id="ARBA00049220"/>
    </source>
</evidence>
<dbReference type="InterPro" id="IPR036188">
    <property type="entry name" value="FAD/NAD-bd_sf"/>
</dbReference>
<dbReference type="InterPro" id="IPR011280">
    <property type="entry name" value="Succ_DH/Fum_Rdt_flav_su"/>
</dbReference>
<dbReference type="SUPFAM" id="SSF51905">
    <property type="entry name" value="FAD/NAD(P)-binding domain"/>
    <property type="match status" value="1"/>
</dbReference>
<dbReference type="InterPro" id="IPR030664">
    <property type="entry name" value="SdhA/FrdA/AprA"/>
</dbReference>
<evidence type="ECO:0000256" key="3">
    <source>
        <dbReference type="ARBA" id="ARBA00008040"/>
    </source>
</evidence>
<proteinExistence type="inferred from homology"/>
<dbReference type="Proteomes" id="UP001527057">
    <property type="component" value="Unassembled WGS sequence"/>
</dbReference>
<dbReference type="SUPFAM" id="SSF46977">
    <property type="entry name" value="Succinate dehydrogenase/fumarate reductase flavoprotein C-terminal domain"/>
    <property type="match status" value="1"/>
</dbReference>
<feature type="domain" description="FAD-dependent oxidoreductase 2 FAD-binding" evidence="14">
    <location>
        <begin position="6"/>
        <end position="392"/>
    </location>
</feature>